<dbReference type="InterPro" id="IPR040999">
    <property type="entry name" value="Mak_N_cap"/>
</dbReference>
<comment type="catalytic activity">
    <reaction evidence="14">
        <text>D-maltose + ATP = alpha-maltose 1-phosphate + ADP + H(+)</text>
        <dbReference type="Rhea" id="RHEA:31915"/>
        <dbReference type="ChEBI" id="CHEBI:15378"/>
        <dbReference type="ChEBI" id="CHEBI:17306"/>
        <dbReference type="ChEBI" id="CHEBI:30616"/>
        <dbReference type="ChEBI" id="CHEBI:63576"/>
        <dbReference type="ChEBI" id="CHEBI:456216"/>
        <dbReference type="EC" id="2.7.1.175"/>
    </reaction>
</comment>
<keyword evidence="9 17" id="KW-0418">Kinase</keyword>
<dbReference type="SUPFAM" id="SSF56112">
    <property type="entry name" value="Protein kinase-like (PK-like)"/>
    <property type="match status" value="1"/>
</dbReference>
<proteinExistence type="inferred from homology"/>
<keyword evidence="10" id="KW-0067">ATP-binding</keyword>
<evidence type="ECO:0000256" key="5">
    <source>
        <dbReference type="ARBA" id="ARBA00013882"/>
    </source>
</evidence>
<evidence type="ECO:0000256" key="14">
    <source>
        <dbReference type="ARBA" id="ARBA00049067"/>
    </source>
</evidence>
<dbReference type="EC" id="2.7.1.175" evidence="4"/>
<evidence type="ECO:0000256" key="4">
    <source>
        <dbReference type="ARBA" id="ARBA00011962"/>
    </source>
</evidence>
<reference evidence="17 18" key="1">
    <citation type="journal article" date="2014" name="Int. J. Syst. Evol. Microbiol.">
        <title>Streptomyces hoynatensis sp. nov., isolated from deep marine sediment.</title>
        <authorList>
            <person name="Veyisoglu A."/>
            <person name="Sahin N."/>
        </authorList>
    </citation>
    <scope>NUCLEOTIDE SEQUENCE [LARGE SCALE GENOMIC DNA]</scope>
    <source>
        <strain evidence="17 18">KCTC 29097</strain>
    </source>
</reference>
<evidence type="ECO:0000256" key="13">
    <source>
        <dbReference type="ARBA" id="ARBA00031251"/>
    </source>
</evidence>
<comment type="caution">
    <text evidence="17">The sequence shown here is derived from an EMBL/GenBank/DDBJ whole genome shotgun (WGS) entry which is preliminary data.</text>
</comment>
<evidence type="ECO:0000313" key="18">
    <source>
        <dbReference type="Proteomes" id="UP000272474"/>
    </source>
</evidence>
<dbReference type="RefSeq" id="WP_120680733.1">
    <property type="nucleotide sequence ID" value="NZ_RBAL01000009.1"/>
</dbReference>
<accession>A0A3A9YY90</accession>
<dbReference type="GO" id="GO:0016301">
    <property type="term" value="F:kinase activity"/>
    <property type="evidence" value="ECO:0007669"/>
    <property type="project" value="UniProtKB-KW"/>
</dbReference>
<organism evidence="17 18">
    <name type="scientific">Streptomyces hoynatensis</name>
    <dbReference type="NCBI Taxonomy" id="1141874"/>
    <lineage>
        <taxon>Bacteria</taxon>
        <taxon>Bacillati</taxon>
        <taxon>Actinomycetota</taxon>
        <taxon>Actinomycetes</taxon>
        <taxon>Kitasatosporales</taxon>
        <taxon>Streptomycetaceae</taxon>
        <taxon>Streptomyces</taxon>
    </lineage>
</organism>
<evidence type="ECO:0000256" key="8">
    <source>
        <dbReference type="ARBA" id="ARBA00022741"/>
    </source>
</evidence>
<evidence type="ECO:0000256" key="6">
    <source>
        <dbReference type="ARBA" id="ARBA00022600"/>
    </source>
</evidence>
<sequence>MSDSSSDSSPPRTAPASLPLVTAPHGSALLRSLTGPLARWLPRQRWFAGKGRPLSALTLVSATELLPCTAQGHTPGLLHLLVRTREQDAGRPAAGDCYQLLLGVRPVLPPALGGGLVGRPTEGPLRGRAVYEALDDPRLATLLLERLRAPGRLGSLSFGRAPGSAIPSGLDARVLTGEQTNSSVVYGEQHILKLFRRVSPGVNPDLELPLALAEAGCTRVPAPSAWFEAAFPSAAAGAVGEPLTLGVLQPYLAGCTDGWQLAIASLSARTDFTQAAHSLGMATAEVHTALAAALPTSELGREDLEATAEAMAGRLADAAAAVPALRPFRDGLGRTYAALAAFARRGGTCPVQRLHGDLHLGQVLLAPESAHGTSHWSVIDFEGEPARPLADRRLPGPPVRDIAGMLRSFDYAACQHRASGAWVDAWSRANRAAFCRGYADASGVDPMDQVELLRAYETDKAVYEVLYEARHRPAWLHVPMAAIRRLAAAPD</sequence>
<keyword evidence="7" id="KW-0808">Transferase</keyword>
<evidence type="ECO:0000256" key="3">
    <source>
        <dbReference type="ARBA" id="ARBA00011245"/>
    </source>
</evidence>
<keyword evidence="8" id="KW-0547">Nucleotide-binding</keyword>
<evidence type="ECO:0000259" key="16">
    <source>
        <dbReference type="Pfam" id="PF18085"/>
    </source>
</evidence>
<feature type="domain" description="Maltokinase N-terminal cap" evidence="16">
    <location>
        <begin position="40"/>
        <end position="136"/>
    </location>
</feature>
<evidence type="ECO:0000313" key="17">
    <source>
        <dbReference type="EMBL" id="RKN40865.1"/>
    </source>
</evidence>
<name>A0A3A9YY90_9ACTN</name>
<evidence type="ECO:0000256" key="10">
    <source>
        <dbReference type="ARBA" id="ARBA00022840"/>
    </source>
</evidence>
<dbReference type="Pfam" id="PF18085">
    <property type="entry name" value="Mak_N_cap"/>
    <property type="match status" value="1"/>
</dbReference>
<keyword evidence="11" id="KW-0320">Glycogen biosynthesis</keyword>
<dbReference type="UniPathway" id="UPA00164"/>
<dbReference type="AlphaFoldDB" id="A0A3A9YY90"/>
<evidence type="ECO:0000256" key="12">
    <source>
        <dbReference type="ARBA" id="ARBA00023277"/>
    </source>
</evidence>
<dbReference type="GO" id="GO:0005524">
    <property type="term" value="F:ATP binding"/>
    <property type="evidence" value="ECO:0007669"/>
    <property type="project" value="UniProtKB-KW"/>
</dbReference>
<feature type="region of interest" description="Disordered" evidence="15">
    <location>
        <begin position="1"/>
        <end position="20"/>
    </location>
</feature>
<dbReference type="Proteomes" id="UP000272474">
    <property type="component" value="Unassembled WGS sequence"/>
</dbReference>
<keyword evidence="6" id="KW-0321">Glycogen metabolism</keyword>
<evidence type="ECO:0000256" key="1">
    <source>
        <dbReference type="ARBA" id="ARBA00004964"/>
    </source>
</evidence>
<dbReference type="GO" id="GO:0005978">
    <property type="term" value="P:glycogen biosynthetic process"/>
    <property type="evidence" value="ECO:0007669"/>
    <property type="project" value="UniProtKB-UniPathway"/>
</dbReference>
<keyword evidence="18" id="KW-1185">Reference proteome</keyword>
<keyword evidence="12" id="KW-0119">Carbohydrate metabolism</keyword>
<comment type="similarity">
    <text evidence="2">Belongs to the aminoglycoside phosphotransferase family.</text>
</comment>
<dbReference type="Gene3D" id="3.90.1200.10">
    <property type="match status" value="1"/>
</dbReference>
<dbReference type="OrthoDB" id="3787729at2"/>
<evidence type="ECO:0000256" key="7">
    <source>
        <dbReference type="ARBA" id="ARBA00022679"/>
    </source>
</evidence>
<protein>
    <recommendedName>
        <fullName evidence="5">Maltokinase</fullName>
        <ecNumber evidence="4">2.7.1.175</ecNumber>
    </recommendedName>
    <alternativeName>
        <fullName evidence="13">Maltose-1-phosphate synthase</fullName>
    </alternativeName>
</protein>
<dbReference type="EMBL" id="RBAL01000009">
    <property type="protein sequence ID" value="RKN40865.1"/>
    <property type="molecule type" value="Genomic_DNA"/>
</dbReference>
<evidence type="ECO:0000256" key="9">
    <source>
        <dbReference type="ARBA" id="ARBA00022777"/>
    </source>
</evidence>
<evidence type="ECO:0000256" key="2">
    <source>
        <dbReference type="ARBA" id="ARBA00006219"/>
    </source>
</evidence>
<comment type="pathway">
    <text evidence="1">Glycan biosynthesis; glycogen biosynthesis.</text>
</comment>
<gene>
    <name evidence="17" type="ORF">D7294_17480</name>
</gene>
<evidence type="ECO:0000256" key="15">
    <source>
        <dbReference type="SAM" id="MobiDB-lite"/>
    </source>
</evidence>
<comment type="subunit">
    <text evidence="3">Monomer.</text>
</comment>
<evidence type="ECO:0000256" key="11">
    <source>
        <dbReference type="ARBA" id="ARBA00023056"/>
    </source>
</evidence>
<dbReference type="InterPro" id="IPR011009">
    <property type="entry name" value="Kinase-like_dom_sf"/>
</dbReference>